<organism evidence="4 5">
    <name type="scientific">Kutzneria buriramensis</name>
    <dbReference type="NCBI Taxonomy" id="1045776"/>
    <lineage>
        <taxon>Bacteria</taxon>
        <taxon>Bacillati</taxon>
        <taxon>Actinomycetota</taxon>
        <taxon>Actinomycetes</taxon>
        <taxon>Pseudonocardiales</taxon>
        <taxon>Pseudonocardiaceae</taxon>
        <taxon>Kutzneria</taxon>
    </lineage>
</organism>
<evidence type="ECO:0000256" key="1">
    <source>
        <dbReference type="ARBA" id="ARBA00006723"/>
    </source>
</evidence>
<protein>
    <submittedName>
        <fullName evidence="4">4-oxalocrotonate tautomerase</fullName>
    </submittedName>
</protein>
<dbReference type="RefSeq" id="WP_116176206.1">
    <property type="nucleotide sequence ID" value="NZ_CP144375.1"/>
</dbReference>
<keyword evidence="5" id="KW-1185">Reference proteome</keyword>
<dbReference type="Gene3D" id="3.30.429.10">
    <property type="entry name" value="Macrophage Migration Inhibitory Factor"/>
    <property type="match status" value="1"/>
</dbReference>
<dbReference type="SUPFAM" id="SSF55331">
    <property type="entry name" value="Tautomerase/MIF"/>
    <property type="match status" value="1"/>
</dbReference>
<dbReference type="EMBL" id="QUNO01000007">
    <property type="protein sequence ID" value="REH46050.1"/>
    <property type="molecule type" value="Genomic_DNA"/>
</dbReference>
<gene>
    <name evidence="4" type="ORF">BCF44_107182</name>
</gene>
<dbReference type="AlphaFoldDB" id="A0A3E0HI68"/>
<comment type="caution">
    <text evidence="4">The sequence shown here is derived from an EMBL/GenBank/DDBJ whole genome shotgun (WGS) entry which is preliminary data.</text>
</comment>
<dbReference type="Pfam" id="PF01361">
    <property type="entry name" value="Tautomerase"/>
    <property type="match status" value="1"/>
</dbReference>
<dbReference type="PANTHER" id="PTHR35530">
    <property type="entry name" value="TAUTOMERASE-RELATED"/>
    <property type="match status" value="1"/>
</dbReference>
<sequence length="64" mass="6764">MPLVQVSLAAGRTPEQIRSLISELTAAVVRAVDAPASNVRVIVTEVPATHWAAGDVTIDERARS</sequence>
<evidence type="ECO:0000313" key="4">
    <source>
        <dbReference type="EMBL" id="REH46050.1"/>
    </source>
</evidence>
<dbReference type="GO" id="GO:0016853">
    <property type="term" value="F:isomerase activity"/>
    <property type="evidence" value="ECO:0007669"/>
    <property type="project" value="UniProtKB-KW"/>
</dbReference>
<reference evidence="4 5" key="1">
    <citation type="submission" date="2018-08" db="EMBL/GenBank/DDBJ databases">
        <title>Genomic Encyclopedia of Archaeal and Bacterial Type Strains, Phase II (KMG-II): from individual species to whole genera.</title>
        <authorList>
            <person name="Goeker M."/>
        </authorList>
    </citation>
    <scope>NUCLEOTIDE SEQUENCE [LARGE SCALE GENOMIC DNA]</scope>
    <source>
        <strain evidence="4 5">DSM 45791</strain>
    </source>
</reference>
<name>A0A3E0HI68_9PSEU</name>
<evidence type="ECO:0000313" key="5">
    <source>
        <dbReference type="Proteomes" id="UP000256269"/>
    </source>
</evidence>
<proteinExistence type="inferred from homology"/>
<evidence type="ECO:0000256" key="2">
    <source>
        <dbReference type="ARBA" id="ARBA00023235"/>
    </source>
</evidence>
<dbReference type="InterPro" id="IPR014347">
    <property type="entry name" value="Tautomerase/MIF_sf"/>
</dbReference>
<feature type="domain" description="4-oxalocrotonate tautomerase-like" evidence="3">
    <location>
        <begin position="2"/>
        <end position="59"/>
    </location>
</feature>
<dbReference type="Proteomes" id="UP000256269">
    <property type="component" value="Unassembled WGS sequence"/>
</dbReference>
<comment type="similarity">
    <text evidence="1">Belongs to the 4-oxalocrotonate tautomerase family.</text>
</comment>
<evidence type="ECO:0000259" key="3">
    <source>
        <dbReference type="Pfam" id="PF01361"/>
    </source>
</evidence>
<keyword evidence="2" id="KW-0413">Isomerase</keyword>
<accession>A0A3E0HI68</accession>
<dbReference type="PANTHER" id="PTHR35530:SF1">
    <property type="entry name" value="2-HYDROXYMUCONATE TAUTOMERASE"/>
    <property type="match status" value="1"/>
</dbReference>
<dbReference type="OrthoDB" id="4965437at2"/>
<dbReference type="InterPro" id="IPR004370">
    <property type="entry name" value="4-OT-like_dom"/>
</dbReference>